<evidence type="ECO:0000256" key="1">
    <source>
        <dbReference type="SAM" id="MobiDB-lite"/>
    </source>
</evidence>
<reference evidence="2" key="1">
    <citation type="submission" date="2022-06" db="EMBL/GenBank/DDBJ databases">
        <title>Diverse halophilic archaea isolated from saline environments.</title>
        <authorList>
            <person name="Cui H.-L."/>
        </authorList>
    </citation>
    <scope>NUCLEOTIDE SEQUENCE</scope>
    <source>
        <strain evidence="2">WLHS1</strain>
    </source>
</reference>
<feature type="compositionally biased region" description="Acidic residues" evidence="1">
    <location>
        <begin position="212"/>
        <end position="227"/>
    </location>
</feature>
<evidence type="ECO:0000313" key="2">
    <source>
        <dbReference type="EMBL" id="UTF52956.1"/>
    </source>
</evidence>
<gene>
    <name evidence="2" type="ORF">NGM29_14395</name>
</gene>
<feature type="compositionally biased region" description="Basic and acidic residues" evidence="1">
    <location>
        <begin position="115"/>
        <end position="128"/>
    </location>
</feature>
<name>A0A9E7N8S6_9EURY</name>
<feature type="compositionally biased region" description="Polar residues" evidence="1">
    <location>
        <begin position="242"/>
        <end position="255"/>
    </location>
</feature>
<dbReference type="AlphaFoldDB" id="A0A9E7N8S6"/>
<organism evidence="2 3">
    <name type="scientific">Natronosalvus rutilus</name>
    <dbReference type="NCBI Taxonomy" id="2953753"/>
    <lineage>
        <taxon>Archaea</taxon>
        <taxon>Methanobacteriati</taxon>
        <taxon>Methanobacteriota</taxon>
        <taxon>Stenosarchaea group</taxon>
        <taxon>Halobacteria</taxon>
        <taxon>Halobacteriales</taxon>
        <taxon>Natrialbaceae</taxon>
        <taxon>Natronosalvus</taxon>
    </lineage>
</organism>
<dbReference type="KEGG" id="sawl:NGM29_14395"/>
<feature type="region of interest" description="Disordered" evidence="1">
    <location>
        <begin position="112"/>
        <end position="147"/>
    </location>
</feature>
<sequence length="255" mass="27580">METLAACFERERRSERPALEDATGRTYDAHWLRTSAWKAGNFLRHTGVRRGVTVGVVGSGPLALLSFFGTALLESRTRFDPPHDLGGSEDLRTLVAPVSNLGEYALPEGAQRVGYGERPDDPGVRHLESGLWSENPSFPPLEVDPETPLLVDGRREYSHRSVLEAATDVVDEWGLETGDRVALRAPLSDPRAVVGGVVAPLLVDAVTVLSDPDSDSNSEPPVDDVGADVDFVVTTEDDRSRTASPEQSLSAIQLE</sequence>
<feature type="region of interest" description="Disordered" evidence="1">
    <location>
        <begin position="211"/>
        <end position="255"/>
    </location>
</feature>
<proteinExistence type="predicted"/>
<dbReference type="RefSeq" id="WP_254157058.1">
    <property type="nucleotide sequence ID" value="NZ_CP100355.1"/>
</dbReference>
<keyword evidence="3" id="KW-1185">Reference proteome</keyword>
<dbReference type="EMBL" id="CP100355">
    <property type="protein sequence ID" value="UTF52956.1"/>
    <property type="molecule type" value="Genomic_DNA"/>
</dbReference>
<protein>
    <submittedName>
        <fullName evidence="2">Uncharacterized protein</fullName>
    </submittedName>
</protein>
<dbReference type="Proteomes" id="UP001056855">
    <property type="component" value="Chromosome"/>
</dbReference>
<dbReference type="SUPFAM" id="SSF56801">
    <property type="entry name" value="Acetyl-CoA synthetase-like"/>
    <property type="match status" value="1"/>
</dbReference>
<evidence type="ECO:0000313" key="3">
    <source>
        <dbReference type="Proteomes" id="UP001056855"/>
    </source>
</evidence>
<dbReference type="GeneID" id="73291259"/>
<accession>A0A9E7N8S6</accession>